<organism evidence="10">
    <name type="scientific">Noctiluca scintillans</name>
    <name type="common">Sea sparkle</name>
    <name type="synonym">Red tide dinoflagellate</name>
    <dbReference type="NCBI Taxonomy" id="2966"/>
    <lineage>
        <taxon>Eukaryota</taxon>
        <taxon>Sar</taxon>
        <taxon>Alveolata</taxon>
        <taxon>Dinophyceae</taxon>
        <taxon>Noctilucales</taxon>
        <taxon>Noctilucaceae</taxon>
        <taxon>Noctiluca</taxon>
    </lineage>
</organism>
<keyword evidence="4" id="KW-0904">Protein phosphatase</keyword>
<dbReference type="GO" id="GO:0005737">
    <property type="term" value="C:cytoplasm"/>
    <property type="evidence" value="ECO:0007669"/>
    <property type="project" value="TreeGrafter"/>
</dbReference>
<dbReference type="Pfam" id="PF00149">
    <property type="entry name" value="Metallophos"/>
    <property type="match status" value="1"/>
</dbReference>
<evidence type="ECO:0000256" key="2">
    <source>
        <dbReference type="ARBA" id="ARBA00022723"/>
    </source>
</evidence>
<protein>
    <recommendedName>
        <fullName evidence="8">Serine/threonine-protein phosphatase</fullName>
        <ecNumber evidence="8">3.1.3.16</ecNumber>
    </recommendedName>
</protein>
<dbReference type="SMART" id="SM00156">
    <property type="entry name" value="PP2Ac"/>
    <property type="match status" value="1"/>
</dbReference>
<dbReference type="FunFam" id="3.60.21.10:FF:000026">
    <property type="entry name" value="Serine/threonine-protein phosphatase"/>
    <property type="match status" value="1"/>
</dbReference>
<dbReference type="InterPro" id="IPR004843">
    <property type="entry name" value="Calcineurin-like_PHP"/>
</dbReference>
<comment type="catalytic activity">
    <reaction evidence="6">
        <text>O-phospho-L-seryl-[protein] + H2O = L-seryl-[protein] + phosphate</text>
        <dbReference type="Rhea" id="RHEA:20629"/>
        <dbReference type="Rhea" id="RHEA-COMP:9863"/>
        <dbReference type="Rhea" id="RHEA-COMP:11604"/>
        <dbReference type="ChEBI" id="CHEBI:15377"/>
        <dbReference type="ChEBI" id="CHEBI:29999"/>
        <dbReference type="ChEBI" id="CHEBI:43474"/>
        <dbReference type="ChEBI" id="CHEBI:83421"/>
        <dbReference type="EC" id="3.1.3.16"/>
    </reaction>
</comment>
<keyword evidence="2" id="KW-0479">Metal-binding</keyword>
<evidence type="ECO:0000259" key="9">
    <source>
        <dbReference type="PROSITE" id="PS00125"/>
    </source>
</evidence>
<reference evidence="10" key="1">
    <citation type="submission" date="2021-01" db="EMBL/GenBank/DDBJ databases">
        <authorList>
            <person name="Corre E."/>
            <person name="Pelletier E."/>
            <person name="Niang G."/>
            <person name="Scheremetjew M."/>
            <person name="Finn R."/>
            <person name="Kale V."/>
            <person name="Holt S."/>
            <person name="Cochrane G."/>
            <person name="Meng A."/>
            <person name="Brown T."/>
            <person name="Cohen L."/>
        </authorList>
    </citation>
    <scope>NUCLEOTIDE SEQUENCE</scope>
</reference>
<keyword evidence="5" id="KW-0464">Manganese</keyword>
<evidence type="ECO:0000256" key="1">
    <source>
        <dbReference type="ARBA" id="ARBA00001936"/>
    </source>
</evidence>
<evidence type="ECO:0000256" key="3">
    <source>
        <dbReference type="ARBA" id="ARBA00022801"/>
    </source>
</evidence>
<dbReference type="InterPro" id="IPR029052">
    <property type="entry name" value="Metallo-depent_PP-like"/>
</dbReference>
<dbReference type="InterPro" id="IPR031675">
    <property type="entry name" value="STPPase_N"/>
</dbReference>
<comment type="cofactor">
    <cofactor evidence="1">
        <name>Mn(2+)</name>
        <dbReference type="ChEBI" id="CHEBI:29035"/>
    </cofactor>
</comment>
<dbReference type="GO" id="GO:0004722">
    <property type="term" value="F:protein serine/threonine phosphatase activity"/>
    <property type="evidence" value="ECO:0007669"/>
    <property type="project" value="UniProtKB-EC"/>
</dbReference>
<proteinExistence type="inferred from homology"/>
<dbReference type="InterPro" id="IPR006186">
    <property type="entry name" value="Ser/Thr-sp_prot-phosphatase"/>
</dbReference>
<evidence type="ECO:0000256" key="7">
    <source>
        <dbReference type="ARBA" id="ARBA00048336"/>
    </source>
</evidence>
<sequence length="300" mass="34309">MQHNASLDIDGLIQTCFQFNVREEMHFSEIYLRNLCAAARDAFLNQPMLLELETPVKICGDIHGQFADLLRLFQIGGHPPQSNYLFLGDYVDRGKQSLETIVLLFCYKVKFTENFFLLRGNHECSQITRLYGFYDEIKRRYNIKLWKLFCDVFNCLPVCACIDGKILSMHGGISPHLTDLESIRRLVRPTEVPDEGLICDLLWADPENSAQGFEKNSRGVSVSFGAEALTKFLLDLDLDLVVRAHQVVEDGYEFFSERKLVTVFSAPNYMDQFENAGAIMSVDENCKCSFSLLEARKVTR</sequence>
<accession>A0A7S1APM7</accession>
<evidence type="ECO:0000256" key="5">
    <source>
        <dbReference type="ARBA" id="ARBA00023211"/>
    </source>
</evidence>
<dbReference type="InterPro" id="IPR050341">
    <property type="entry name" value="PP1_catalytic_subunit"/>
</dbReference>
<dbReference type="PROSITE" id="PS00125">
    <property type="entry name" value="SER_THR_PHOSPHATASE"/>
    <property type="match status" value="1"/>
</dbReference>
<evidence type="ECO:0000256" key="6">
    <source>
        <dbReference type="ARBA" id="ARBA00047761"/>
    </source>
</evidence>
<dbReference type="Pfam" id="PF16891">
    <property type="entry name" value="STPPase_N"/>
    <property type="match status" value="1"/>
</dbReference>
<dbReference type="Gene3D" id="3.60.21.10">
    <property type="match status" value="1"/>
</dbReference>
<dbReference type="PANTHER" id="PTHR11668">
    <property type="entry name" value="SERINE/THREONINE PROTEIN PHOSPHATASE"/>
    <property type="match status" value="1"/>
</dbReference>
<dbReference type="EMBL" id="HBFQ01049464">
    <property type="protein sequence ID" value="CAD8860912.1"/>
    <property type="molecule type" value="Transcribed_RNA"/>
</dbReference>
<dbReference type="AlphaFoldDB" id="A0A7S1APM7"/>
<evidence type="ECO:0000313" key="10">
    <source>
        <dbReference type="EMBL" id="CAD8860912.1"/>
    </source>
</evidence>
<name>A0A7S1APM7_NOCSC</name>
<dbReference type="PRINTS" id="PR00114">
    <property type="entry name" value="STPHPHTASE"/>
</dbReference>
<dbReference type="PANTHER" id="PTHR11668:SF300">
    <property type="entry name" value="SERINE_THREONINE-PROTEIN PHOSPHATASE"/>
    <property type="match status" value="1"/>
</dbReference>
<gene>
    <name evidence="10" type="ORF">NSCI0253_LOCUS35267</name>
</gene>
<feature type="domain" description="Serine/threonine specific protein phosphatases" evidence="9">
    <location>
        <begin position="118"/>
        <end position="123"/>
    </location>
</feature>
<comment type="catalytic activity">
    <reaction evidence="7 8">
        <text>O-phospho-L-threonyl-[protein] + H2O = L-threonyl-[protein] + phosphate</text>
        <dbReference type="Rhea" id="RHEA:47004"/>
        <dbReference type="Rhea" id="RHEA-COMP:11060"/>
        <dbReference type="Rhea" id="RHEA-COMP:11605"/>
        <dbReference type="ChEBI" id="CHEBI:15377"/>
        <dbReference type="ChEBI" id="CHEBI:30013"/>
        <dbReference type="ChEBI" id="CHEBI:43474"/>
        <dbReference type="ChEBI" id="CHEBI:61977"/>
        <dbReference type="EC" id="3.1.3.16"/>
    </reaction>
</comment>
<dbReference type="GO" id="GO:0046872">
    <property type="term" value="F:metal ion binding"/>
    <property type="evidence" value="ECO:0007669"/>
    <property type="project" value="UniProtKB-KW"/>
</dbReference>
<comment type="similarity">
    <text evidence="8">Belongs to the PPP phosphatase family.</text>
</comment>
<evidence type="ECO:0000256" key="4">
    <source>
        <dbReference type="ARBA" id="ARBA00022912"/>
    </source>
</evidence>
<dbReference type="SUPFAM" id="SSF56300">
    <property type="entry name" value="Metallo-dependent phosphatases"/>
    <property type="match status" value="1"/>
</dbReference>
<evidence type="ECO:0000256" key="8">
    <source>
        <dbReference type="RuleBase" id="RU004273"/>
    </source>
</evidence>
<keyword evidence="3 8" id="KW-0378">Hydrolase</keyword>
<dbReference type="EC" id="3.1.3.16" evidence="8"/>
<dbReference type="GO" id="GO:0005634">
    <property type="term" value="C:nucleus"/>
    <property type="evidence" value="ECO:0007669"/>
    <property type="project" value="TreeGrafter"/>
</dbReference>